<dbReference type="Pfam" id="PF02229">
    <property type="entry name" value="PC4"/>
    <property type="match status" value="1"/>
</dbReference>
<dbReference type="Gene3D" id="2.30.31.10">
    <property type="entry name" value="Transcriptional Coactivator Pc4, Chain A"/>
    <property type="match status" value="1"/>
</dbReference>
<accession>V7BMY8</accession>
<dbReference type="InterPro" id="IPR009044">
    <property type="entry name" value="ssDNA-bd_transcriptional_reg"/>
</dbReference>
<evidence type="ECO:0000259" key="3">
    <source>
        <dbReference type="PROSITE" id="PS50158"/>
    </source>
</evidence>
<protein>
    <submittedName>
        <fullName evidence="5">Uncharacterized protein</fullName>
    </submittedName>
</protein>
<dbReference type="AlphaFoldDB" id="V7BMY8"/>
<dbReference type="EMBL" id="CM002293">
    <property type="protein sequence ID" value="ESW19312.1"/>
    <property type="molecule type" value="Genomic_DNA"/>
</dbReference>
<dbReference type="GO" id="GO:0006355">
    <property type="term" value="P:regulation of DNA-templated transcription"/>
    <property type="evidence" value="ECO:0007669"/>
    <property type="project" value="InterPro"/>
</dbReference>
<dbReference type="Gramene" id="ESW19312">
    <property type="protein sequence ID" value="ESW19312"/>
    <property type="gene ID" value="PHAVU_006G113800g"/>
</dbReference>
<dbReference type="Pfam" id="PF14223">
    <property type="entry name" value="Retrotran_gag_2"/>
    <property type="match status" value="1"/>
</dbReference>
<dbReference type="InterPro" id="IPR001878">
    <property type="entry name" value="Znf_CCHC"/>
</dbReference>
<dbReference type="STRING" id="3885.V7BMY8"/>
<dbReference type="InterPro" id="IPR003173">
    <property type="entry name" value="PC4_C"/>
</dbReference>
<dbReference type="InterPro" id="IPR014876">
    <property type="entry name" value="DEK_C"/>
</dbReference>
<evidence type="ECO:0000259" key="4">
    <source>
        <dbReference type="PROSITE" id="PS51998"/>
    </source>
</evidence>
<keyword evidence="1" id="KW-0862">Zinc</keyword>
<feature type="domain" description="CCHC-type" evidence="3">
    <location>
        <begin position="447"/>
        <end position="460"/>
    </location>
</feature>
<dbReference type="SMR" id="V7BMY8"/>
<dbReference type="Pfam" id="PF08766">
    <property type="entry name" value="DEK_C"/>
    <property type="match status" value="1"/>
</dbReference>
<dbReference type="PANTHER" id="PTHR47592">
    <property type="entry name" value="PBF68 PROTEIN"/>
    <property type="match status" value="1"/>
</dbReference>
<dbReference type="SUPFAM" id="SSF54447">
    <property type="entry name" value="ssDNA-binding transcriptional regulator domain"/>
    <property type="match status" value="1"/>
</dbReference>
<keyword evidence="1" id="KW-0479">Metal-binding</keyword>
<organism evidence="5 6">
    <name type="scientific">Phaseolus vulgaris</name>
    <name type="common">Kidney bean</name>
    <name type="synonym">French bean</name>
    <dbReference type="NCBI Taxonomy" id="3885"/>
    <lineage>
        <taxon>Eukaryota</taxon>
        <taxon>Viridiplantae</taxon>
        <taxon>Streptophyta</taxon>
        <taxon>Embryophyta</taxon>
        <taxon>Tracheophyta</taxon>
        <taxon>Spermatophyta</taxon>
        <taxon>Magnoliopsida</taxon>
        <taxon>eudicotyledons</taxon>
        <taxon>Gunneridae</taxon>
        <taxon>Pentapetalae</taxon>
        <taxon>rosids</taxon>
        <taxon>fabids</taxon>
        <taxon>Fabales</taxon>
        <taxon>Fabaceae</taxon>
        <taxon>Papilionoideae</taxon>
        <taxon>50 kb inversion clade</taxon>
        <taxon>NPAAA clade</taxon>
        <taxon>indigoferoid/millettioid clade</taxon>
        <taxon>Phaseoleae</taxon>
        <taxon>Phaseolus</taxon>
    </lineage>
</organism>
<keyword evidence="1" id="KW-0863">Zinc-finger</keyword>
<dbReference type="GO" id="GO:0003677">
    <property type="term" value="F:DNA binding"/>
    <property type="evidence" value="ECO:0007669"/>
    <property type="project" value="InterPro"/>
</dbReference>
<evidence type="ECO:0000313" key="5">
    <source>
        <dbReference type="EMBL" id="ESW19312.1"/>
    </source>
</evidence>
<feature type="domain" description="DEK-C" evidence="4">
    <location>
        <begin position="5"/>
        <end position="62"/>
    </location>
</feature>
<reference evidence="6" key="1">
    <citation type="journal article" date="2014" name="Nat. Genet.">
        <title>A reference genome for common bean and genome-wide analysis of dual domestications.</title>
        <authorList>
            <person name="Schmutz J."/>
            <person name="McClean P.E."/>
            <person name="Mamidi S."/>
            <person name="Wu G.A."/>
            <person name="Cannon S.B."/>
            <person name="Grimwood J."/>
            <person name="Jenkins J."/>
            <person name="Shu S."/>
            <person name="Song Q."/>
            <person name="Chavarro C."/>
            <person name="Torres-Torres M."/>
            <person name="Geffroy V."/>
            <person name="Moghaddam S.M."/>
            <person name="Gao D."/>
            <person name="Abernathy B."/>
            <person name="Barry K."/>
            <person name="Blair M."/>
            <person name="Brick M.A."/>
            <person name="Chovatia M."/>
            <person name="Gepts P."/>
            <person name="Goodstein D.M."/>
            <person name="Gonzales M."/>
            <person name="Hellsten U."/>
            <person name="Hyten D.L."/>
            <person name="Jia G."/>
            <person name="Kelly J.D."/>
            <person name="Kudrna D."/>
            <person name="Lee R."/>
            <person name="Richard M.M."/>
            <person name="Miklas P.N."/>
            <person name="Osorno J.M."/>
            <person name="Rodrigues J."/>
            <person name="Thareau V."/>
            <person name="Urrea C.A."/>
            <person name="Wang M."/>
            <person name="Yu Y."/>
            <person name="Zhang M."/>
            <person name="Wing R.A."/>
            <person name="Cregan P.B."/>
            <person name="Rokhsar D.S."/>
            <person name="Jackson S.A."/>
        </authorList>
    </citation>
    <scope>NUCLEOTIDE SEQUENCE [LARGE SCALE GENOMIC DNA]</scope>
    <source>
        <strain evidence="6">cv. G19833</strain>
    </source>
</reference>
<sequence>MSMESETQRKIEETVLDILNKSNMEEATEFTIRLTASDRLGIDLSDPTSKHFVRSIVESYLLSVMANGKAEEKKDNVVEANEDLEVMKLRREDPESVICHLSDRRNVAVKTFKGVSLVSIREFYMKDGKLVPGSKGISLPSEQWSIFKKSVPAIEEAIIKMEGRIRSELNGKQNGDGSNSVPLEPVVPVPPLEPVVPVPPLEPIVPIEVVRFDGKNFQFWAQQMTLLLKQLKIEYVLIEPCPNAALGEGAKAEDLVTAKAAERRWLNDDLVCSRNILSHLSDPLFNQYADRKMSSKELWEELNLVYLSEEFGTKRSIVKKYIEFQIVDEKTVSEQVRDLNGIADSIAASGIFMDDNFHVNVIISKLPPSWKNFCMKLLREEYLPFWKLMECIQVEEEFRCGVRRVGEHSNSVGFHQDNRGGGQRRVDYKPLGMCRNRPEINARSIPCNVCGKRGHLSKNCWRRSDKQTNERKAEEDVNTPTTEIGIVAATPPPT</sequence>
<evidence type="ECO:0000313" key="6">
    <source>
        <dbReference type="Proteomes" id="UP000000226"/>
    </source>
</evidence>
<gene>
    <name evidence="5" type="ORF">PHAVU_006G113800g</name>
</gene>
<proteinExistence type="predicted"/>
<dbReference type="PROSITE" id="PS51998">
    <property type="entry name" value="DEK_C"/>
    <property type="match status" value="1"/>
</dbReference>
<name>V7BMY8_PHAVU</name>
<dbReference type="PANTHER" id="PTHR47592:SF6">
    <property type="entry name" value="PBF68 PROTEIN"/>
    <property type="match status" value="1"/>
</dbReference>
<feature type="region of interest" description="Disordered" evidence="2">
    <location>
        <begin position="461"/>
        <end position="494"/>
    </location>
</feature>
<keyword evidence="6" id="KW-1185">Reference proteome</keyword>
<dbReference type="PROSITE" id="PS50158">
    <property type="entry name" value="ZF_CCHC"/>
    <property type="match status" value="1"/>
</dbReference>
<evidence type="ECO:0000256" key="1">
    <source>
        <dbReference type="PROSITE-ProRule" id="PRU00047"/>
    </source>
</evidence>
<feature type="compositionally biased region" description="Basic and acidic residues" evidence="2">
    <location>
        <begin position="462"/>
        <end position="475"/>
    </location>
</feature>
<dbReference type="Proteomes" id="UP000000226">
    <property type="component" value="Chromosome 6"/>
</dbReference>
<dbReference type="OMA" id="KNYHCWA"/>
<dbReference type="OrthoDB" id="2505440at2759"/>
<evidence type="ECO:0000256" key="2">
    <source>
        <dbReference type="SAM" id="MobiDB-lite"/>
    </source>
</evidence>
<dbReference type="eggNOG" id="ENOG502QUJE">
    <property type="taxonomic scope" value="Eukaryota"/>
</dbReference>
<dbReference type="GO" id="GO:0008270">
    <property type="term" value="F:zinc ion binding"/>
    <property type="evidence" value="ECO:0007669"/>
    <property type="project" value="UniProtKB-KW"/>
</dbReference>